<feature type="domain" description="DUF5648" evidence="1">
    <location>
        <begin position="688"/>
        <end position="798"/>
    </location>
</feature>
<dbReference type="InterPro" id="IPR043708">
    <property type="entry name" value="DUF5648"/>
</dbReference>
<comment type="caution">
    <text evidence="3">The sequence shown here is derived from an EMBL/GenBank/DDBJ whole genome shotgun (WGS) entry which is preliminary data.</text>
</comment>
<feature type="domain" description="N,N-dimethylformamidase beta subunit-like C-terminal" evidence="2">
    <location>
        <begin position="206"/>
        <end position="621"/>
    </location>
</feature>
<dbReference type="Pfam" id="PF18885">
    <property type="entry name" value="DUF5648"/>
    <property type="match status" value="2"/>
</dbReference>
<evidence type="ECO:0000259" key="2">
    <source>
        <dbReference type="Pfam" id="PF20254"/>
    </source>
</evidence>
<proteinExistence type="predicted"/>
<evidence type="ECO:0000313" key="4">
    <source>
        <dbReference type="Proteomes" id="UP000231879"/>
    </source>
</evidence>
<dbReference type="InterPro" id="IPR029062">
    <property type="entry name" value="Class_I_gatase-like"/>
</dbReference>
<reference evidence="3 4" key="1">
    <citation type="submission" date="2017-07" db="EMBL/GenBank/DDBJ databases">
        <title>Leptospira spp. isolated from tropical soils.</title>
        <authorList>
            <person name="Thibeaux R."/>
            <person name="Iraola G."/>
            <person name="Ferres I."/>
            <person name="Bierque E."/>
            <person name="Girault D."/>
            <person name="Soupe-Gilbert M.-E."/>
            <person name="Picardeau M."/>
            <person name="Goarant C."/>
        </authorList>
    </citation>
    <scope>NUCLEOTIDE SEQUENCE [LARGE SCALE GENOMIC DNA]</scope>
    <source>
        <strain evidence="3 4">FH4-C-A1</strain>
    </source>
</reference>
<dbReference type="Pfam" id="PF20254">
    <property type="entry name" value="DMFA2_C"/>
    <property type="match status" value="1"/>
</dbReference>
<dbReference type="EMBL" id="NPDS01000001">
    <property type="protein sequence ID" value="PJZ59179.1"/>
    <property type="molecule type" value="Genomic_DNA"/>
</dbReference>
<gene>
    <name evidence="3" type="ORF">CH367_03935</name>
</gene>
<protein>
    <submittedName>
        <fullName evidence="3">Uncharacterized protein</fullName>
    </submittedName>
</protein>
<evidence type="ECO:0000313" key="3">
    <source>
        <dbReference type="EMBL" id="PJZ59179.1"/>
    </source>
</evidence>
<keyword evidence="4" id="KW-1185">Reference proteome</keyword>
<organism evidence="3 4">
    <name type="scientific">Leptospira barantonii</name>
    <dbReference type="NCBI Taxonomy" id="2023184"/>
    <lineage>
        <taxon>Bacteria</taxon>
        <taxon>Pseudomonadati</taxon>
        <taxon>Spirochaetota</taxon>
        <taxon>Spirochaetia</taxon>
        <taxon>Leptospirales</taxon>
        <taxon>Leptospiraceae</taxon>
        <taxon>Leptospira</taxon>
    </lineage>
</organism>
<sequence>MYGSQVFYYSFSSNTPAAWTANGVVFYAFENPRTGTVPVYQYYAVDAGGRYRFMYSTNLYCAVGTSCGWYNSGPAFYAFPNARSYTRPVFTYVVDSPQQRFFYTAKQIVPVGGNWLGWTNAGIGFHVPQIGSQLRTSSLELEGYSSTTSVAPGDTIQFYLNDPMAQGIPYNFKAIFYRVEATGNQSKGFIDGVQIDSQNVDGCKTATVSVNGIDGCSWTTTVSKTIPADGSWPPGLYFLDLNRPILYDEKESPNHIYFVVRPSTLASTSNVLVILPFSTWQAYNTWGGTSTYEEINVANPETNIAFSGYAPFNRPTASNIGRHTAFISSVLNKKDSNGNNYTLEYASDVDLHSNPNLLNSYQLVIMMGQNEYISKPMRVNLDNYVMNGGNLAVFGGNTSWYQIRLENDLNGNPYRKLVCFKERDGDLTTDPSLKTIKWNLLGYPENQTFGLSYLYGTIYGPEKNYSDNLPPEDPHKGWRPGTPLQFEVKQSNHWVYDSTGMQDFQSFGLFYNADGTVKDGLTGTSSAEGDSLHFRCVNDACPYAYPGATVGKKFYPTGDDGAPINFQILAYLDAIPNQLKNYQHSDNNAMAGKHFGAMIGLFENNGTVFNGGLYDWHLGLVHEKNENISNVVSKIVWNVINKLSQPKTLLQKATIAIYQYSDLALNVQSLYYSRLPFLPKNLVRYGQVVYKYDGHAFYAFDRALSGTVPIYQYQVQDPNGLYRFMYSPNQYCPVGTGCLGWNNIGIAFYAYLSQQPGTIPVYAYSADSPQRFLYSPALYCEAGTSCLGWYNNGPAFYVPSSK</sequence>
<feature type="domain" description="DUF5648" evidence="1">
    <location>
        <begin position="17"/>
        <end position="127"/>
    </location>
</feature>
<dbReference type="InterPro" id="IPR046540">
    <property type="entry name" value="DMFA2_C"/>
</dbReference>
<dbReference type="Proteomes" id="UP000231879">
    <property type="component" value="Unassembled WGS sequence"/>
</dbReference>
<name>A0ABX4NQQ7_9LEPT</name>
<evidence type="ECO:0000259" key="1">
    <source>
        <dbReference type="Pfam" id="PF18885"/>
    </source>
</evidence>
<accession>A0ABX4NQQ7</accession>
<dbReference type="SUPFAM" id="SSF52317">
    <property type="entry name" value="Class I glutamine amidotransferase-like"/>
    <property type="match status" value="1"/>
</dbReference>